<dbReference type="EnsemblPlants" id="evm.model.10.1711">
    <property type="protein sequence ID" value="cds.evm.model.10.1711"/>
    <property type="gene ID" value="evm.TU.10.1711"/>
</dbReference>
<sequence>MKAAPRRRSHTIGAKWLRPEMAGKQVGETSATPTTSRSEVRIIPAQSGAEIMGGNRGVIDGDDDILVHNFDLNGGGNKGDIIGKSAMGNNEEADMENQIVFEQKRRRVSMGINGELPQENMTMEHDMFDWGGLWFRGPPRVMNIFSWNCRGLGNPWTVQFLKEIVSQKRPEFIFLCETKCAKSRVDWVARYVGFEGVFCVEAQGRGGGLAFLWKNQNDGYIHGFLKNHVDFVVTTGTRDHWRITGIYGEPRRHLRWQTWNLLRELNNQMNHPWCIIGDLNNIVCQEDKSGGNRYPRALIEGFVQALNDCDLNDMEIIGHPFTWEKNRGDASWVEKLCVSKLEEWGKTITGNFKQRINACKRELDLLKNRRDMVSVQRYKEVKKQLLKVIDQKEAFWKQRAKQFWLKEGDQNTKFFHAAASTRRKTNTIQQLKNDQGVEVNWNSGLDCVITDYFANLFSSSYTNTQPVIDCVESKVTPEMNESFMLTVTEDEVRQAIFGMHPDKSPGPDGLTPAFYQKNWTTVGLDVVNVVQRFFTTGQFENDVNKANVVLIPKTRNPERMTDLRPIALCNVLYKTITKVMANRLKPVMDNIVSHYQSAFIPGRLITDNIMVSFEVLHYLKRKRQGKEGFMALKLDMSKAYDRIEWCYLEAILMRKYELRGWLHGCKVANGAPRVSHMLFADDSYLYCKATMEEASKVRELLTIFEHASGQQVNFGKSSIFFSNNTNRTTQNRICAFLRMVMADENSKYLGLPSTMGRNKNAVLGYLKERVRKRVQNWDSKFLSKAGKEVLIKTVAQALPSYAMSVFLLPVDISHDMEQHMAKFWWKTSNTKDKGIHWMSWDKLCQHKSVGGMSFRNLRDRNIALLGKQGWRLLSNPNSLVSRIFKARYYLNGNYLTATIGNNPSFIWRSIFEAHNVVRMGTRWKVAVGSNVPVKGEPWLIGEENPYVTSTHPALDTAVVSNLMEIEGGNWDMELLHDLCNSRDVAAIIAVPILQNIAADSLVWHHELSGSYSVKSEYNLIQKTKGAWNEVEASAFWNELWRLKIPPKVKNLIWRGGTNCLSTKVQLITKRVDINSLCPVCGIHNETIMHALAYCPIAAQCWEKANIATPVQQETSFRDWCVVVFRTAGTEKRRLFCVFCWAIWGARNDKVWKTKNSNASYIFAFSTCYLDQWNSAQAPYLETSRTSLMVGDGLDRWCAPNANEIKVNVDASIFESSSDFGYGMVARNEHGFLVEGVSRLCHGHVRPELAEAIGVREALSWIKNKQWTQVTLETDCLVVVQAIRNPTRMISLFGDVIRECQNLLVDLRGVSISFVKRSANLVAHKIARAAISYPDRVFSMGDVPTDLLPCLVAEFEN</sequence>
<dbReference type="InterPro" id="IPR000477">
    <property type="entry name" value="RT_dom"/>
</dbReference>
<dbReference type="Gene3D" id="3.60.10.10">
    <property type="entry name" value="Endonuclease/exonuclease/phosphatase"/>
    <property type="match status" value="1"/>
</dbReference>
<dbReference type="InterPro" id="IPR036691">
    <property type="entry name" value="Endo/exonu/phosph_ase_sf"/>
</dbReference>
<evidence type="ECO:0000313" key="5">
    <source>
        <dbReference type="EnsemblPlants" id="cds.evm.model.10.1711"/>
    </source>
</evidence>
<dbReference type="InterPro" id="IPR026960">
    <property type="entry name" value="RVT-Znf"/>
</dbReference>
<dbReference type="CDD" id="cd06222">
    <property type="entry name" value="RNase_H_like"/>
    <property type="match status" value="1"/>
</dbReference>
<dbReference type="OMA" id="NETIMHA"/>
<dbReference type="EMBL" id="UZAU01000821">
    <property type="status" value="NOT_ANNOTATED_CDS"/>
    <property type="molecule type" value="Genomic_DNA"/>
</dbReference>
<dbReference type="Pfam" id="PF13456">
    <property type="entry name" value="RVT_3"/>
    <property type="match status" value="1"/>
</dbReference>
<dbReference type="CDD" id="cd01650">
    <property type="entry name" value="RT_nLTR_like"/>
    <property type="match status" value="1"/>
</dbReference>
<evidence type="ECO:0000259" key="4">
    <source>
        <dbReference type="Pfam" id="PF13966"/>
    </source>
</evidence>
<feature type="domain" description="RNase H type-1" evidence="3">
    <location>
        <begin position="1207"/>
        <end position="1329"/>
    </location>
</feature>
<dbReference type="SUPFAM" id="SSF56219">
    <property type="entry name" value="DNase I-like"/>
    <property type="match status" value="1"/>
</dbReference>
<dbReference type="Gramene" id="evm.model.10.1711">
    <property type="protein sequence ID" value="cds.evm.model.10.1711"/>
    <property type="gene ID" value="evm.TU.10.1711"/>
</dbReference>
<dbReference type="InterPro" id="IPR012337">
    <property type="entry name" value="RNaseH-like_sf"/>
</dbReference>
<reference evidence="5" key="1">
    <citation type="submission" date="2021-03" db="UniProtKB">
        <authorList>
            <consortium name="EnsemblPlants"/>
        </authorList>
    </citation>
    <scope>IDENTIFICATION</scope>
</reference>
<dbReference type="Pfam" id="PF03372">
    <property type="entry name" value="Exo_endo_phos"/>
    <property type="match status" value="1"/>
</dbReference>
<feature type="domain" description="Reverse transcriptase zinc-binding" evidence="4">
    <location>
        <begin position="1011"/>
        <end position="1101"/>
    </location>
</feature>
<feature type="domain" description="Endonuclease/exonuclease/phosphatase" evidence="2">
    <location>
        <begin position="146"/>
        <end position="298"/>
    </location>
</feature>
<dbReference type="InterPro" id="IPR005135">
    <property type="entry name" value="Endo/exonuclease/phosphatase"/>
</dbReference>
<dbReference type="InterPro" id="IPR036397">
    <property type="entry name" value="RNaseH_sf"/>
</dbReference>
<dbReference type="PANTHER" id="PTHR33116:SF86">
    <property type="entry name" value="REVERSE TRANSCRIPTASE DOMAIN-CONTAINING PROTEIN"/>
    <property type="match status" value="1"/>
</dbReference>
<evidence type="ECO:0000259" key="2">
    <source>
        <dbReference type="Pfam" id="PF03372"/>
    </source>
</evidence>
<dbReference type="GO" id="GO:0003676">
    <property type="term" value="F:nucleic acid binding"/>
    <property type="evidence" value="ECO:0007669"/>
    <property type="project" value="InterPro"/>
</dbReference>
<dbReference type="Gene3D" id="3.30.420.10">
    <property type="entry name" value="Ribonuclease H-like superfamily/Ribonuclease H"/>
    <property type="match status" value="1"/>
</dbReference>
<dbReference type="InterPro" id="IPR002156">
    <property type="entry name" value="RNaseH_domain"/>
</dbReference>
<dbReference type="Pfam" id="PF13966">
    <property type="entry name" value="zf-RVT"/>
    <property type="match status" value="1"/>
</dbReference>
<evidence type="ECO:0000313" key="6">
    <source>
        <dbReference type="Proteomes" id="UP000596661"/>
    </source>
</evidence>
<keyword evidence="6" id="KW-1185">Reference proteome</keyword>
<feature type="domain" description="Reverse transcriptase" evidence="1">
    <location>
        <begin position="551"/>
        <end position="645"/>
    </location>
</feature>
<dbReference type="Pfam" id="PF00078">
    <property type="entry name" value="RVT_1"/>
    <property type="match status" value="1"/>
</dbReference>
<dbReference type="InterPro" id="IPR044730">
    <property type="entry name" value="RNase_H-like_dom_plant"/>
</dbReference>
<evidence type="ECO:0000259" key="1">
    <source>
        <dbReference type="Pfam" id="PF00078"/>
    </source>
</evidence>
<organism evidence="5 6">
    <name type="scientific">Cannabis sativa</name>
    <name type="common">Hemp</name>
    <name type="synonym">Marijuana</name>
    <dbReference type="NCBI Taxonomy" id="3483"/>
    <lineage>
        <taxon>Eukaryota</taxon>
        <taxon>Viridiplantae</taxon>
        <taxon>Streptophyta</taxon>
        <taxon>Embryophyta</taxon>
        <taxon>Tracheophyta</taxon>
        <taxon>Spermatophyta</taxon>
        <taxon>Magnoliopsida</taxon>
        <taxon>eudicotyledons</taxon>
        <taxon>Gunneridae</taxon>
        <taxon>Pentapetalae</taxon>
        <taxon>rosids</taxon>
        <taxon>fabids</taxon>
        <taxon>Rosales</taxon>
        <taxon>Cannabaceae</taxon>
        <taxon>Cannabis</taxon>
    </lineage>
</organism>
<dbReference type="PANTHER" id="PTHR33116">
    <property type="entry name" value="REVERSE TRANSCRIPTASE ZINC-BINDING DOMAIN-CONTAINING PROTEIN-RELATED-RELATED"/>
    <property type="match status" value="1"/>
</dbReference>
<proteinExistence type="predicted"/>
<evidence type="ECO:0008006" key="7">
    <source>
        <dbReference type="Google" id="ProtNLM"/>
    </source>
</evidence>
<accession>A0A803QKN2</accession>
<protein>
    <recommendedName>
        <fullName evidence="7">Reverse transcriptase</fullName>
    </recommendedName>
</protein>
<name>A0A803QKN2_CANSA</name>
<dbReference type="SUPFAM" id="SSF53098">
    <property type="entry name" value="Ribonuclease H-like"/>
    <property type="match status" value="1"/>
</dbReference>
<evidence type="ECO:0000259" key="3">
    <source>
        <dbReference type="Pfam" id="PF13456"/>
    </source>
</evidence>
<dbReference type="GO" id="GO:0004523">
    <property type="term" value="F:RNA-DNA hybrid ribonuclease activity"/>
    <property type="evidence" value="ECO:0007669"/>
    <property type="project" value="InterPro"/>
</dbReference>
<dbReference type="Proteomes" id="UP000596661">
    <property type="component" value="Unassembled WGS sequence"/>
</dbReference>